<organism evidence="1">
    <name type="scientific">uncultured virus</name>
    <dbReference type="NCBI Taxonomy" id="340016"/>
    <lineage>
        <taxon>Viruses</taxon>
        <taxon>environmental samples</taxon>
    </lineage>
</organism>
<proteinExistence type="predicted"/>
<gene>
    <name evidence="1" type="primary">Cap</name>
</gene>
<reference evidence="1" key="1">
    <citation type="submission" date="2017-01" db="EMBL/GenBank/DDBJ databases">
        <title>High-throughput sequencing uncovers low homogeneity in the biogeography of single-stranded DNA viruses.</title>
        <authorList>
            <person name="Pearson V.M."/>
            <person name="Rokyta D.R."/>
        </authorList>
    </citation>
    <scope>NUCLEOTIDE SEQUENCE</scope>
</reference>
<sequence>MPRRRSYRRNRRSKYRKRPSRFARAVRRAEVTNSSKKKYTYAAQVGENLVQGDGTSRTLVIQSPVSNIVQGTGKINFIEDTISNVYVRVRAIISLDTTNAQFNDIFVRWTVFWSPERASYLSTGQVFGNTTRSNAGPSQTSPLANPRIFDITTNSNPFVASSFATPYDTTNIKIIATKLVHVNPGGAANGIRVLKFKLPIAKKIRFQDTQESPLTSTPNFPRNGNYYIMYQTFGPCGTANVASTTLAQMDSYYTLYFSDI</sequence>
<dbReference type="EMBL" id="KY487901">
    <property type="protein sequence ID" value="AUM61869.1"/>
    <property type="molecule type" value="Genomic_DNA"/>
</dbReference>
<evidence type="ECO:0000313" key="1">
    <source>
        <dbReference type="EMBL" id="AUM61869.1"/>
    </source>
</evidence>
<protein>
    <submittedName>
        <fullName evidence="1">Capsid</fullName>
    </submittedName>
</protein>
<accession>A0A2K9LSK2</accession>
<name>A0A2K9LSK2_9VIRU</name>